<evidence type="ECO:0000313" key="2">
    <source>
        <dbReference type="EMBL" id="ACO04701.1"/>
    </source>
</evidence>
<protein>
    <submittedName>
        <fullName evidence="2">Uncharacterized protein</fullName>
    </submittedName>
</protein>
<dbReference type="OrthoDB" id="14038at2"/>
<dbReference type="PaxDb" id="123214-PERMA_0926"/>
<name>C0QPW7_PERMH</name>
<evidence type="ECO:0000313" key="3">
    <source>
        <dbReference type="Proteomes" id="UP000001366"/>
    </source>
</evidence>
<reference evidence="2 3" key="1">
    <citation type="journal article" date="2009" name="J. Bacteriol.">
        <title>Complete and draft genome sequences of six members of the Aquificales.</title>
        <authorList>
            <person name="Reysenbach A.L."/>
            <person name="Hamamura N."/>
            <person name="Podar M."/>
            <person name="Griffiths E."/>
            <person name="Ferreira S."/>
            <person name="Hochstein R."/>
            <person name="Heidelberg J."/>
            <person name="Johnson J."/>
            <person name="Mead D."/>
            <person name="Pohorille A."/>
            <person name="Sarmiento M."/>
            <person name="Schweighofer K."/>
            <person name="Seshadri R."/>
            <person name="Voytek M.A."/>
        </authorList>
    </citation>
    <scope>NUCLEOTIDE SEQUENCE [LARGE SCALE GENOMIC DNA]</scope>
    <source>
        <strain evidence="3">DSM 14350 / EX-H1</strain>
    </source>
</reference>
<organism evidence="2 3">
    <name type="scientific">Persephonella marina (strain DSM 14350 / EX-H1)</name>
    <dbReference type="NCBI Taxonomy" id="123214"/>
    <lineage>
        <taxon>Bacteria</taxon>
        <taxon>Pseudomonadati</taxon>
        <taxon>Aquificota</taxon>
        <taxon>Aquificia</taxon>
        <taxon>Aquificales</taxon>
        <taxon>Hydrogenothermaceae</taxon>
        <taxon>Persephonella</taxon>
    </lineage>
</organism>
<feature type="coiled-coil region" evidence="1">
    <location>
        <begin position="35"/>
        <end position="62"/>
    </location>
</feature>
<proteinExistence type="predicted"/>
<dbReference type="EMBL" id="CP001230">
    <property type="protein sequence ID" value="ACO04701.1"/>
    <property type="molecule type" value="Genomic_DNA"/>
</dbReference>
<keyword evidence="3" id="KW-1185">Reference proteome</keyword>
<dbReference type="STRING" id="123214.PERMA_0926"/>
<gene>
    <name evidence="2" type="ordered locus">PERMA_0926</name>
</gene>
<accession>C0QPW7</accession>
<dbReference type="AlphaFoldDB" id="C0QPW7"/>
<keyword evidence="1" id="KW-0175">Coiled coil</keyword>
<dbReference type="KEGG" id="pmx:PERMA_0926"/>
<sequence length="117" mass="13491">MTVRIGEQAPYFEFLDGIKGKSLYDLKQKYHIVIYKAKDDQLEDKEEEFERANIKLIDYVQLLTEDFCEQFGCDPDGDFIVIIDKYGTVQYVSSSVPSFQDIMSIISFSEDEGCCSL</sequence>
<dbReference type="HOGENOM" id="CLU_2082618_0_0_0"/>
<evidence type="ECO:0000256" key="1">
    <source>
        <dbReference type="SAM" id="Coils"/>
    </source>
</evidence>
<dbReference type="RefSeq" id="WP_012676937.1">
    <property type="nucleotide sequence ID" value="NC_012440.1"/>
</dbReference>
<dbReference type="Proteomes" id="UP000001366">
    <property type="component" value="Chromosome"/>
</dbReference>